<name>A0AAW5GIS5_9GAMM</name>
<evidence type="ECO:0000313" key="2">
    <source>
        <dbReference type="Proteomes" id="UP001057360"/>
    </source>
</evidence>
<gene>
    <name evidence="1" type="ORF">EXT53_22530</name>
</gene>
<reference evidence="1" key="1">
    <citation type="submission" date="2019-02" db="EMBL/GenBank/DDBJ databases">
        <title>New Zealand Erwinia strains with phe-tRNA free attachment sites.</title>
        <authorList>
            <person name="Nunes-Leite L."/>
            <person name="Pitman A.R."/>
        </authorList>
    </citation>
    <scope>NUCLEOTIDE SEQUENCE</scope>
    <source>
        <strain evidence="1">Ec-140</strain>
    </source>
</reference>
<proteinExistence type="predicted"/>
<sequence length="31" mass="3565">MGNVHPESDFHLIENIVKTTGLSREEIEKIK</sequence>
<evidence type="ECO:0000313" key="1">
    <source>
        <dbReference type="EMBL" id="MCL6371309.1"/>
    </source>
</evidence>
<accession>A0AAW5GIS5</accession>
<dbReference type="Proteomes" id="UP001057360">
    <property type="component" value="Unassembled WGS sequence"/>
</dbReference>
<comment type="caution">
    <text evidence="1">The sequence shown here is derived from an EMBL/GenBank/DDBJ whole genome shotgun (WGS) entry which is preliminary data.</text>
</comment>
<dbReference type="EMBL" id="SGPY01000078">
    <property type="protein sequence ID" value="MCL6371309.1"/>
    <property type="molecule type" value="Genomic_DNA"/>
</dbReference>
<dbReference type="AlphaFoldDB" id="A0AAW5GIS5"/>
<organism evidence="1 2">
    <name type="scientific">Pectobacterium polaris</name>
    <dbReference type="NCBI Taxonomy" id="2042057"/>
    <lineage>
        <taxon>Bacteria</taxon>
        <taxon>Pseudomonadati</taxon>
        <taxon>Pseudomonadota</taxon>
        <taxon>Gammaproteobacteria</taxon>
        <taxon>Enterobacterales</taxon>
        <taxon>Pectobacteriaceae</taxon>
        <taxon>Pectobacterium</taxon>
    </lineage>
</organism>
<protein>
    <submittedName>
        <fullName evidence="1">Uncharacterized protein</fullName>
    </submittedName>
</protein>